<proteinExistence type="inferred from homology"/>
<evidence type="ECO:0000313" key="8">
    <source>
        <dbReference type="Proteomes" id="UP000030321"/>
    </source>
</evidence>
<keyword evidence="5 6" id="KW-0472">Membrane</keyword>
<feature type="transmembrane region" description="Helical" evidence="6">
    <location>
        <begin position="411"/>
        <end position="433"/>
    </location>
</feature>
<dbReference type="GO" id="GO:0016020">
    <property type="term" value="C:membrane"/>
    <property type="evidence" value="ECO:0007669"/>
    <property type="project" value="UniProtKB-SubCell"/>
</dbReference>
<dbReference type="EMBL" id="BBPA01000036">
    <property type="protein sequence ID" value="GAL93310.1"/>
    <property type="molecule type" value="Genomic_DNA"/>
</dbReference>
<evidence type="ECO:0000256" key="6">
    <source>
        <dbReference type="SAM" id="Phobius"/>
    </source>
</evidence>
<reference evidence="8" key="1">
    <citation type="journal article" date="2015" name="Genome">
        <title>Whole Genome Sequence of the Non-Microcystin-Producing Microcystis aeruginosa Strain NIES-44.</title>
        <authorList>
            <person name="Okano K."/>
            <person name="Miyata N."/>
            <person name="Ozaki Y."/>
        </authorList>
    </citation>
    <scope>NUCLEOTIDE SEQUENCE [LARGE SCALE GENOMIC DNA]</scope>
    <source>
        <strain evidence="8">NIES-44</strain>
    </source>
</reference>
<dbReference type="PANTHER" id="PTHR23538:SF1">
    <property type="entry name" value="44.5 KD BACTERIOCHLOROPHYLL SYNTHASE SUBUNIT"/>
    <property type="match status" value="1"/>
</dbReference>
<feature type="transmembrane region" description="Helical" evidence="6">
    <location>
        <begin position="353"/>
        <end position="372"/>
    </location>
</feature>
<dbReference type="CDD" id="cd06176">
    <property type="entry name" value="MFS_BCD_PucC-like"/>
    <property type="match status" value="1"/>
</dbReference>
<evidence type="ECO:0000256" key="4">
    <source>
        <dbReference type="ARBA" id="ARBA00022989"/>
    </source>
</evidence>
<accession>A0A0A1VUB1</accession>
<dbReference type="AlphaFoldDB" id="A0A0A1VUB1"/>
<gene>
    <name evidence="7" type="ORF">N44_01997</name>
</gene>
<evidence type="ECO:0000313" key="7">
    <source>
        <dbReference type="EMBL" id="GAL93310.1"/>
    </source>
</evidence>
<dbReference type="RefSeq" id="WP_045359018.1">
    <property type="nucleotide sequence ID" value="NZ_BBPA01000036.1"/>
</dbReference>
<dbReference type="InterPro" id="IPR026036">
    <property type="entry name" value="PucC"/>
</dbReference>
<sequence>MATSDISNSTHSSPKPRPKLGLFTMFRLGLFQMGLGIMSLLTLGVLNRIMIDELKVLPFLAAAAIAMHQFVSPARIWFGQRSDGKTIFGHHRSGYVWIGAAVFTALAFIALQVVWQLGLSIQTSGWNTVSYAWIALLALIFALYGLALSASSTPFSALLVDVSDEDNRSQLVGIVWSMLMVGIVVGAIVSSRLLDTPNICGTDILTYDPTQSAPIANIPQLQATINPVFTIMPAIVFGLCILATFGVEKKYSRFSSRSTLVQREDQITFKDALQVLTASRQTGLFFTFLLMMTLSLFMQDAIMEPFGGEVFGMCIAQTTQLNAFWGTGTLFGIAATGFMLIPRIGKQKTTKYGCIFATICFILLIFAGFSANQSLLKSSLLFFGLASGMITAGATSLMLDLTAAETAGTFIGAWGLSQAIARGLATVLGGTILNIGKVIFSSPVLAYSLVFLLQALGMILAVWLLSRVDVKEFKENARAAIATVIKGEID</sequence>
<evidence type="ECO:0000256" key="5">
    <source>
        <dbReference type="ARBA" id="ARBA00023136"/>
    </source>
</evidence>
<protein>
    <submittedName>
        <fullName evidence="7">PucC protein</fullName>
    </submittedName>
</protein>
<evidence type="ECO:0000256" key="2">
    <source>
        <dbReference type="ARBA" id="ARBA00008412"/>
    </source>
</evidence>
<comment type="caution">
    <text evidence="7">The sequence shown here is derived from an EMBL/GenBank/DDBJ whole genome shotgun (WGS) entry which is preliminary data.</text>
</comment>
<feature type="transmembrane region" description="Helical" evidence="6">
    <location>
        <begin position="228"/>
        <end position="247"/>
    </location>
</feature>
<organism evidence="7 8">
    <name type="scientific">Microcystis aeruginosa NIES-44</name>
    <dbReference type="NCBI Taxonomy" id="449439"/>
    <lineage>
        <taxon>Bacteria</taxon>
        <taxon>Bacillati</taxon>
        <taxon>Cyanobacteriota</taxon>
        <taxon>Cyanophyceae</taxon>
        <taxon>Oscillatoriophycideae</taxon>
        <taxon>Chroococcales</taxon>
        <taxon>Microcystaceae</taxon>
        <taxon>Microcystis</taxon>
    </lineage>
</organism>
<dbReference type="PIRSF" id="PIRSF016565">
    <property type="entry name" value="PucC"/>
    <property type="match status" value="1"/>
</dbReference>
<dbReference type="InterPro" id="IPR004896">
    <property type="entry name" value="PucC-rel"/>
</dbReference>
<feature type="transmembrane region" description="Helical" evidence="6">
    <location>
        <begin position="378"/>
        <end position="399"/>
    </location>
</feature>
<feature type="transmembrane region" description="Helical" evidence="6">
    <location>
        <begin position="56"/>
        <end position="74"/>
    </location>
</feature>
<feature type="transmembrane region" description="Helical" evidence="6">
    <location>
        <begin position="283"/>
        <end position="303"/>
    </location>
</feature>
<dbReference type="InterPro" id="IPR036259">
    <property type="entry name" value="MFS_trans_sf"/>
</dbReference>
<comment type="subcellular location">
    <subcellularLocation>
        <location evidence="1">Membrane</location>
        <topology evidence="1">Multi-pass membrane protein</topology>
    </subcellularLocation>
</comment>
<feature type="transmembrane region" description="Helical" evidence="6">
    <location>
        <begin position="445"/>
        <end position="465"/>
    </location>
</feature>
<dbReference type="PANTHER" id="PTHR23538">
    <property type="entry name" value="44.5 KD BACTERIOCHLOROPHYLL SYNTHASE SUBUNIT"/>
    <property type="match status" value="1"/>
</dbReference>
<evidence type="ECO:0000256" key="1">
    <source>
        <dbReference type="ARBA" id="ARBA00004141"/>
    </source>
</evidence>
<keyword evidence="4 6" id="KW-1133">Transmembrane helix</keyword>
<feature type="transmembrane region" description="Helical" evidence="6">
    <location>
        <begin position="323"/>
        <end position="341"/>
    </location>
</feature>
<dbReference type="Gene3D" id="1.20.1250.20">
    <property type="entry name" value="MFS general substrate transporter like domains"/>
    <property type="match status" value="1"/>
</dbReference>
<dbReference type="Pfam" id="PF03209">
    <property type="entry name" value="PUCC"/>
    <property type="match status" value="1"/>
</dbReference>
<feature type="transmembrane region" description="Helical" evidence="6">
    <location>
        <begin position="95"/>
        <end position="118"/>
    </location>
</feature>
<feature type="transmembrane region" description="Helical" evidence="6">
    <location>
        <begin position="171"/>
        <end position="189"/>
    </location>
</feature>
<feature type="transmembrane region" description="Helical" evidence="6">
    <location>
        <begin position="20"/>
        <end position="44"/>
    </location>
</feature>
<name>A0A0A1VUB1_MICAE</name>
<comment type="similarity">
    <text evidence="2">Belongs to the PucC family.</text>
</comment>
<keyword evidence="3 6" id="KW-0812">Transmembrane</keyword>
<dbReference type="SUPFAM" id="SSF103473">
    <property type="entry name" value="MFS general substrate transporter"/>
    <property type="match status" value="1"/>
</dbReference>
<evidence type="ECO:0000256" key="3">
    <source>
        <dbReference type="ARBA" id="ARBA00022692"/>
    </source>
</evidence>
<feature type="transmembrane region" description="Helical" evidence="6">
    <location>
        <begin position="130"/>
        <end position="150"/>
    </location>
</feature>
<dbReference type="Proteomes" id="UP000030321">
    <property type="component" value="Unassembled WGS sequence"/>
</dbReference>